<evidence type="ECO:0000256" key="6">
    <source>
        <dbReference type="ARBA" id="ARBA00022989"/>
    </source>
</evidence>
<keyword evidence="7 13" id="KW-0406">Ion transport</keyword>
<keyword evidence="13" id="KW-1003">Cell membrane</keyword>
<evidence type="ECO:0000256" key="4">
    <source>
        <dbReference type="ARBA" id="ARBA00022692"/>
    </source>
</evidence>
<dbReference type="GO" id="GO:0046961">
    <property type="term" value="F:proton-transporting ATPase activity, rotational mechanism"/>
    <property type="evidence" value="ECO:0007669"/>
    <property type="project" value="TreeGrafter"/>
</dbReference>
<keyword evidence="8 13" id="KW-0472">Membrane</keyword>
<evidence type="ECO:0000256" key="15">
    <source>
        <dbReference type="SAM" id="MobiDB-lite"/>
    </source>
</evidence>
<keyword evidence="5 13" id="KW-0375">Hydrogen ion transport</keyword>
<evidence type="ECO:0000256" key="8">
    <source>
        <dbReference type="ARBA" id="ARBA00023136"/>
    </source>
</evidence>
<reference evidence="16 17" key="1">
    <citation type="journal article" date="2014" name="ISME J.">
        <title>Candidatus Competibacter-lineage genomes retrieved from metagenomes reveal functional metabolic diversity.</title>
        <authorList>
            <person name="McIlroy S.J."/>
            <person name="Albertsen M."/>
            <person name="Andresen E.K."/>
            <person name="Saunders A.M."/>
            <person name="Kristiansen R."/>
            <person name="Stokholm-Bjerregaard M."/>
            <person name="Nielsen K.L."/>
            <person name="Nielsen P.H."/>
        </authorList>
    </citation>
    <scope>NUCLEOTIDE SEQUENCE [LARGE SCALE GENOMIC DNA]</scope>
    <source>
        <strain evidence="16 17">Run_B_J11</strain>
    </source>
</reference>
<evidence type="ECO:0000256" key="14">
    <source>
        <dbReference type="SAM" id="Coils"/>
    </source>
</evidence>
<feature type="region of interest" description="Disordered" evidence="15">
    <location>
        <begin position="249"/>
        <end position="273"/>
    </location>
</feature>
<organism evidence="16 17">
    <name type="scientific">Candidatus Contendobacter odensis Run_B_J11</name>
    <dbReference type="NCBI Taxonomy" id="1400861"/>
    <lineage>
        <taxon>Bacteria</taxon>
        <taxon>Pseudomonadati</taxon>
        <taxon>Pseudomonadota</taxon>
        <taxon>Gammaproteobacteria</taxon>
        <taxon>Candidatus Competibacteraceae</taxon>
        <taxon>Candidatus Contendibacter</taxon>
    </lineage>
</organism>
<dbReference type="GO" id="GO:0005886">
    <property type="term" value="C:plasma membrane"/>
    <property type="evidence" value="ECO:0007669"/>
    <property type="project" value="UniProtKB-SubCell"/>
</dbReference>
<dbReference type="PANTHER" id="PTHR33445">
    <property type="entry name" value="ATP SYNTHASE SUBUNIT B', CHLOROPLASTIC"/>
    <property type="match status" value="1"/>
</dbReference>
<keyword evidence="2 13" id="KW-0813">Transport</keyword>
<dbReference type="GO" id="GO:0046933">
    <property type="term" value="F:proton-transporting ATP synthase activity, rotational mechanism"/>
    <property type="evidence" value="ECO:0007669"/>
    <property type="project" value="UniProtKB-UniRule"/>
</dbReference>
<dbReference type="InterPro" id="IPR017707">
    <property type="entry name" value="Alt_ATP_synth_F0_bsu"/>
</dbReference>
<keyword evidence="4 13" id="KW-0812">Transmembrane</keyword>
<dbReference type="GO" id="GO:0045259">
    <property type="term" value="C:proton-transporting ATP synthase complex"/>
    <property type="evidence" value="ECO:0007669"/>
    <property type="project" value="UniProtKB-KW"/>
</dbReference>
<evidence type="ECO:0000256" key="11">
    <source>
        <dbReference type="ARBA" id="ARBA00025614"/>
    </source>
</evidence>
<keyword evidence="16" id="KW-0378">Hydrolase</keyword>
<comment type="subunit">
    <text evidence="13">F-type ATPases have 2 components, F(1) - the catalytic core - and F(0) - the membrane proton channel. F(1) has five subunits: alpha(3), beta(3), gamma(1), delta(1), epsilon(1). F(0) has three main subunits: a(1), b(2) and c(10-14). The alpha and beta chains form an alternating ring which encloses part of the gamma chain. F(1) is attached to F(0) by a central stalk formed by the gamma and epsilon chains, while a peripheral stalk is formed by the delta and b chains.</text>
</comment>
<dbReference type="OrthoDB" id="466272at2"/>
<dbReference type="EMBL" id="CBTK010000162">
    <property type="protein sequence ID" value="CDH45471.1"/>
    <property type="molecule type" value="Genomic_DNA"/>
</dbReference>
<sequence>MLIDWFTVGAQVLNFLILVWLMKHFLYQPILDAIDTREQRIATELANAAAKDTQAQQERDEFQRKNAEFDQQRGALLKQATDEAQAERERLLDEARKAAAVLHAKRQETLNNEMQHLHQDLRRRTQQEVFAITRKALTDLAGTSLEERMVEVFAGRLRDLDETAKERLISALKASPNPVIVRTTFDLPPAQRASTEAAIKATLGAETPVQFGTAPDLISGIELATNGQKVAWSIADYVASLEKSVEELLKEKDKPEANAEPQPEEPQSEATRS</sequence>
<dbReference type="CDD" id="cd06503">
    <property type="entry name" value="ATP-synt_Fo_b"/>
    <property type="match status" value="1"/>
</dbReference>
<evidence type="ECO:0000256" key="1">
    <source>
        <dbReference type="ARBA" id="ARBA00005513"/>
    </source>
</evidence>
<evidence type="ECO:0000256" key="7">
    <source>
        <dbReference type="ARBA" id="ARBA00023065"/>
    </source>
</evidence>
<dbReference type="Proteomes" id="UP000019184">
    <property type="component" value="Unassembled WGS sequence"/>
</dbReference>
<evidence type="ECO:0000256" key="13">
    <source>
        <dbReference type="HAMAP-Rule" id="MF_01398"/>
    </source>
</evidence>
<dbReference type="PANTHER" id="PTHR33445:SF2">
    <property type="entry name" value="ATP SYNTHASE SUBUNIT B', CHLOROPLASTIC"/>
    <property type="match status" value="1"/>
</dbReference>
<dbReference type="NCBIfam" id="TIGR03321">
    <property type="entry name" value="alt_F1F0_F0_B"/>
    <property type="match status" value="1"/>
</dbReference>
<gene>
    <name evidence="13" type="primary">atpF</name>
    <name evidence="16" type="ORF">BN874_2440002</name>
</gene>
<comment type="function">
    <text evidence="11">Component of the F(0) channel, it forms part of the peripheral stalk, linking F(1) to F(0). The b'-subunit is a diverged and duplicated form of b found in plants and photosynthetic bacteria.</text>
</comment>
<proteinExistence type="inferred from homology"/>
<comment type="similarity">
    <text evidence="1 13">Belongs to the ATPase B chain family.</text>
</comment>
<keyword evidence="6 13" id="KW-1133">Transmembrane helix</keyword>
<evidence type="ECO:0000256" key="10">
    <source>
        <dbReference type="ARBA" id="ARBA00025198"/>
    </source>
</evidence>
<evidence type="ECO:0000256" key="5">
    <source>
        <dbReference type="ARBA" id="ARBA00022781"/>
    </source>
</evidence>
<comment type="caution">
    <text evidence="16">The sequence shown here is derived from an EMBL/GenBank/DDBJ whole genome shotgun (WGS) entry which is preliminary data.</text>
</comment>
<dbReference type="RefSeq" id="WP_034433221.1">
    <property type="nucleotide sequence ID" value="NZ_CBTK010000162.1"/>
</dbReference>
<dbReference type="GO" id="GO:0016787">
    <property type="term" value="F:hydrolase activity"/>
    <property type="evidence" value="ECO:0007669"/>
    <property type="project" value="UniProtKB-KW"/>
</dbReference>
<dbReference type="InterPro" id="IPR002146">
    <property type="entry name" value="ATP_synth_b/b'su_bac/chlpt"/>
</dbReference>
<evidence type="ECO:0000256" key="9">
    <source>
        <dbReference type="ARBA" id="ARBA00023310"/>
    </source>
</evidence>
<evidence type="ECO:0000313" key="16">
    <source>
        <dbReference type="EMBL" id="CDH45471.1"/>
    </source>
</evidence>
<dbReference type="Pfam" id="PF00430">
    <property type="entry name" value="ATP-synt_B"/>
    <property type="match status" value="1"/>
</dbReference>
<keyword evidence="3 13" id="KW-0138">CF(0)</keyword>
<name>A0A7U7J4Q2_9GAMM</name>
<comment type="subcellular location">
    <subcellularLocation>
        <location evidence="13">Cell membrane</location>
        <topology evidence="13">Single-pass membrane protein</topology>
    </subcellularLocation>
    <subcellularLocation>
        <location evidence="12">Endomembrane system</location>
        <topology evidence="12">Single-pass membrane protein</topology>
    </subcellularLocation>
</comment>
<dbReference type="AlphaFoldDB" id="A0A7U7J4Q2"/>
<feature type="transmembrane region" description="Helical" evidence="13">
    <location>
        <begin position="6"/>
        <end position="22"/>
    </location>
</feature>
<evidence type="ECO:0000256" key="3">
    <source>
        <dbReference type="ARBA" id="ARBA00022547"/>
    </source>
</evidence>
<dbReference type="HAMAP" id="MF_01398">
    <property type="entry name" value="ATP_synth_b_bprime"/>
    <property type="match status" value="1"/>
</dbReference>
<evidence type="ECO:0000256" key="12">
    <source>
        <dbReference type="ARBA" id="ARBA00037847"/>
    </source>
</evidence>
<keyword evidence="14" id="KW-0175">Coiled coil</keyword>
<protein>
    <recommendedName>
        <fullName evidence="13">ATP synthase subunit b</fullName>
    </recommendedName>
    <alternativeName>
        <fullName evidence="13">ATP synthase F(0) sector subunit b</fullName>
    </alternativeName>
    <alternativeName>
        <fullName evidence="13">ATPase subunit I</fullName>
    </alternativeName>
    <alternativeName>
        <fullName evidence="13">F-type ATPase subunit b</fullName>
        <shortName evidence="13">F-ATPase subunit b</shortName>
    </alternativeName>
</protein>
<feature type="coiled-coil region" evidence="14">
    <location>
        <begin position="45"/>
        <end position="124"/>
    </location>
</feature>
<evidence type="ECO:0000256" key="2">
    <source>
        <dbReference type="ARBA" id="ARBA00022448"/>
    </source>
</evidence>
<dbReference type="GO" id="GO:0012505">
    <property type="term" value="C:endomembrane system"/>
    <property type="evidence" value="ECO:0007669"/>
    <property type="project" value="UniProtKB-SubCell"/>
</dbReference>
<dbReference type="InterPro" id="IPR050059">
    <property type="entry name" value="ATP_synthase_B_chain"/>
</dbReference>
<keyword evidence="9 13" id="KW-0066">ATP synthesis</keyword>
<accession>A0A7U7J4Q2</accession>
<evidence type="ECO:0000313" key="17">
    <source>
        <dbReference type="Proteomes" id="UP000019184"/>
    </source>
</evidence>
<comment type="function">
    <text evidence="10 13">F(1)F(0) ATP synthase produces ATP from ADP in the presence of a proton or sodium gradient. F-type ATPases consist of two structural domains, F(1) containing the extramembraneous catalytic core and F(0) containing the membrane proton channel, linked together by a central stalk and a peripheral stalk. During catalysis, ATP synthesis in the catalytic domain of F(1) is coupled via a rotary mechanism of the central stalk subunits to proton translocation.</text>
</comment>
<keyword evidence="17" id="KW-1185">Reference proteome</keyword>